<dbReference type="CDD" id="cd10917">
    <property type="entry name" value="CE4_NodB_like_6s_7s"/>
    <property type="match status" value="1"/>
</dbReference>
<dbReference type="RefSeq" id="WP_245778761.1">
    <property type="nucleotide sequence ID" value="NZ_FOVF01000002.1"/>
</dbReference>
<organism evidence="2 3">
    <name type="scientific">Dokdonella immobilis</name>
    <dbReference type="NCBI Taxonomy" id="578942"/>
    <lineage>
        <taxon>Bacteria</taxon>
        <taxon>Pseudomonadati</taxon>
        <taxon>Pseudomonadota</taxon>
        <taxon>Gammaproteobacteria</taxon>
        <taxon>Lysobacterales</taxon>
        <taxon>Rhodanobacteraceae</taxon>
        <taxon>Dokdonella</taxon>
    </lineage>
</organism>
<proteinExistence type="predicted"/>
<dbReference type="EMBL" id="FOVF01000002">
    <property type="protein sequence ID" value="SFN00263.1"/>
    <property type="molecule type" value="Genomic_DNA"/>
</dbReference>
<reference evidence="2 3" key="1">
    <citation type="submission" date="2016-10" db="EMBL/GenBank/DDBJ databases">
        <authorList>
            <person name="de Groot N.N."/>
        </authorList>
    </citation>
    <scope>NUCLEOTIDE SEQUENCE [LARGE SCALE GENOMIC DNA]</scope>
    <source>
        <strain evidence="2 3">CGMCC 1.7659</strain>
    </source>
</reference>
<dbReference type="Pfam" id="PF01522">
    <property type="entry name" value="Polysacc_deac_1"/>
    <property type="match status" value="1"/>
</dbReference>
<keyword evidence="3" id="KW-1185">Reference proteome</keyword>
<evidence type="ECO:0000313" key="3">
    <source>
        <dbReference type="Proteomes" id="UP000198575"/>
    </source>
</evidence>
<feature type="domain" description="NodB homology" evidence="1">
    <location>
        <begin position="28"/>
        <end position="206"/>
    </location>
</feature>
<evidence type="ECO:0000259" key="1">
    <source>
        <dbReference type="PROSITE" id="PS51677"/>
    </source>
</evidence>
<name>A0A1I4VGP0_9GAMM</name>
<gene>
    <name evidence="2" type="ORF">SAMN05216289_10262</name>
</gene>
<accession>A0A1I4VGP0</accession>
<dbReference type="STRING" id="578942.SAMN05216289_10262"/>
<dbReference type="GO" id="GO:0005975">
    <property type="term" value="P:carbohydrate metabolic process"/>
    <property type="evidence" value="ECO:0007669"/>
    <property type="project" value="InterPro"/>
</dbReference>
<dbReference type="AlphaFoldDB" id="A0A1I4VGP0"/>
<dbReference type="Proteomes" id="UP000198575">
    <property type="component" value="Unassembled WGS sequence"/>
</dbReference>
<dbReference type="InterPro" id="IPR002509">
    <property type="entry name" value="NODB_dom"/>
</dbReference>
<dbReference type="SUPFAM" id="SSF88713">
    <property type="entry name" value="Glycoside hydrolase/deacetylase"/>
    <property type="match status" value="1"/>
</dbReference>
<dbReference type="Gene3D" id="3.20.20.370">
    <property type="entry name" value="Glycoside hydrolase/deacetylase"/>
    <property type="match status" value="1"/>
</dbReference>
<sequence length="214" mass="24583">MNPRPNKLKVLRWLPNSWMMTTGPAADAALYLTFDDGPQERHTSRLLDVLARNEAKASFFLLGEQIEKFPEIARRAAAEGHLLGNHSYDHPRFTRIPRITQYSQIERTEQLLSAIDGKREHYFRPPSGRFPLSLLAHFAVRRSRMAYWSYDSLDYQRKPASVLIETMRRDPPRAGDIVLMHDDSEATLEALEVLLPEWRQAGFALRCLPEPSGA</sequence>
<dbReference type="InterPro" id="IPR050248">
    <property type="entry name" value="Polysacc_deacetylase_ArnD"/>
</dbReference>
<dbReference type="PROSITE" id="PS51677">
    <property type="entry name" value="NODB"/>
    <property type="match status" value="1"/>
</dbReference>
<dbReference type="InterPro" id="IPR011330">
    <property type="entry name" value="Glyco_hydro/deAcase_b/a-brl"/>
</dbReference>
<protein>
    <submittedName>
        <fullName evidence="2">Peptidoglycan/xylan/chitin deacetylase, PgdA/CDA1 family</fullName>
    </submittedName>
</protein>
<dbReference type="PANTHER" id="PTHR10587">
    <property type="entry name" value="GLYCOSYL TRANSFERASE-RELATED"/>
    <property type="match status" value="1"/>
</dbReference>
<evidence type="ECO:0000313" key="2">
    <source>
        <dbReference type="EMBL" id="SFN00263.1"/>
    </source>
</evidence>
<dbReference type="GO" id="GO:0016810">
    <property type="term" value="F:hydrolase activity, acting on carbon-nitrogen (but not peptide) bonds"/>
    <property type="evidence" value="ECO:0007669"/>
    <property type="project" value="InterPro"/>
</dbReference>